<evidence type="ECO:0000313" key="2">
    <source>
        <dbReference type="Proteomes" id="UP000182762"/>
    </source>
</evidence>
<name>A0A1I6C0M7_9BACI</name>
<organism evidence="1 2">
    <name type="scientific">Priestia endophytica DSM 13796</name>
    <dbReference type="NCBI Taxonomy" id="1121089"/>
    <lineage>
        <taxon>Bacteria</taxon>
        <taxon>Bacillati</taxon>
        <taxon>Bacillota</taxon>
        <taxon>Bacilli</taxon>
        <taxon>Bacillales</taxon>
        <taxon>Bacillaceae</taxon>
        <taxon>Priestia</taxon>
    </lineage>
</organism>
<protein>
    <submittedName>
        <fullName evidence="1">Uncharacterized protein</fullName>
    </submittedName>
</protein>
<evidence type="ECO:0000313" key="1">
    <source>
        <dbReference type="EMBL" id="SFQ86738.1"/>
    </source>
</evidence>
<accession>A0A1I6C0M7</accession>
<dbReference type="EMBL" id="FOXX01000019">
    <property type="protein sequence ID" value="SFQ86738.1"/>
    <property type="molecule type" value="Genomic_DNA"/>
</dbReference>
<dbReference type="GeneID" id="93713232"/>
<comment type="caution">
    <text evidence="1">The sequence shown here is derived from an EMBL/GenBank/DDBJ whole genome shotgun (WGS) entry which is preliminary data.</text>
</comment>
<reference evidence="1 2" key="1">
    <citation type="submission" date="2016-10" db="EMBL/GenBank/DDBJ databases">
        <authorList>
            <person name="Varghese N."/>
            <person name="Submissions S."/>
        </authorList>
    </citation>
    <scope>NUCLEOTIDE SEQUENCE [LARGE SCALE GENOMIC DNA]</scope>
    <source>
        <strain evidence="1 2">DSM 13796</strain>
    </source>
</reference>
<gene>
    <name evidence="1" type="ORF">SAMN02745910_04711</name>
</gene>
<proteinExistence type="predicted"/>
<sequence>MTIEKQIDSLEKLLKEEKVSGMGFLNILADLAYFKEIQKKGQSVVLTLDPKVDFSEHLLITGKPGRGRNFKYRLNEELQSN</sequence>
<dbReference type="Proteomes" id="UP000182762">
    <property type="component" value="Unassembled WGS sequence"/>
</dbReference>
<dbReference type="RefSeq" id="WP_061802843.1">
    <property type="nucleotide sequence ID" value="NZ_FOXX01000019.1"/>
</dbReference>
<keyword evidence="2" id="KW-1185">Reference proteome</keyword>